<keyword evidence="3 7" id="KW-1133">Transmembrane helix</keyword>
<evidence type="ECO:0000256" key="1">
    <source>
        <dbReference type="ARBA" id="ARBA00022475"/>
    </source>
</evidence>
<accession>A0A6M8FE18</accession>
<keyword evidence="9" id="KW-0282">Flagellum</keyword>
<dbReference type="NCBIfam" id="TIGR03500">
    <property type="entry name" value="FliO_TIGR"/>
    <property type="match status" value="1"/>
</dbReference>
<keyword evidence="9" id="KW-0966">Cell projection</keyword>
<keyword evidence="9" id="KW-0969">Cilium</keyword>
<evidence type="ECO:0000313" key="9">
    <source>
        <dbReference type="EMBL" id="QKE63077.1"/>
    </source>
</evidence>
<dbReference type="PANTHER" id="PTHR38766:SF1">
    <property type="entry name" value="FLAGELLAR PROTEIN FLIO"/>
    <property type="match status" value="1"/>
</dbReference>
<dbReference type="AlphaFoldDB" id="A0A6M8FE18"/>
<feature type="transmembrane region" description="Helical" evidence="7">
    <location>
        <begin position="40"/>
        <end position="60"/>
    </location>
</feature>
<dbReference type="KEGG" id="pcam:HNE05_06775"/>
<keyword evidence="1 7" id="KW-1003">Cell membrane</keyword>
<dbReference type="GO" id="GO:0005886">
    <property type="term" value="C:plasma membrane"/>
    <property type="evidence" value="ECO:0007669"/>
    <property type="project" value="UniProtKB-SubCell"/>
</dbReference>
<dbReference type="GO" id="GO:0044781">
    <property type="term" value="P:bacterial-type flagellum organization"/>
    <property type="evidence" value="ECO:0007669"/>
    <property type="project" value="UniProtKB-UniRule"/>
</dbReference>
<dbReference type="EMBL" id="CP053697">
    <property type="protein sequence ID" value="QKE63077.1"/>
    <property type="molecule type" value="Genomic_DNA"/>
</dbReference>
<dbReference type="GO" id="GO:0009425">
    <property type="term" value="C:bacterial-type flagellum basal body"/>
    <property type="evidence" value="ECO:0007669"/>
    <property type="project" value="UniProtKB-SubCell"/>
</dbReference>
<evidence type="ECO:0000256" key="3">
    <source>
        <dbReference type="ARBA" id="ARBA00022989"/>
    </source>
</evidence>
<dbReference type="Pfam" id="PF04347">
    <property type="entry name" value="FliO"/>
    <property type="match status" value="1"/>
</dbReference>
<evidence type="ECO:0000256" key="6">
    <source>
        <dbReference type="ARBA" id="ARBA00037937"/>
    </source>
</evidence>
<dbReference type="InterPro" id="IPR052205">
    <property type="entry name" value="FliO/MopB"/>
</dbReference>
<keyword evidence="4 7" id="KW-0472">Membrane</keyword>
<comment type="similarity">
    <text evidence="6 7">Belongs to the FliO/MopB family.</text>
</comment>
<comment type="subcellular location">
    <subcellularLocation>
        <location evidence="7">Cell membrane</location>
    </subcellularLocation>
    <subcellularLocation>
        <location evidence="7">Bacterial flagellum basal body</location>
    </subcellularLocation>
</comment>
<dbReference type="PANTHER" id="PTHR38766">
    <property type="entry name" value="FLAGELLAR PROTEIN FLIO"/>
    <property type="match status" value="1"/>
</dbReference>
<name>A0A6M8FE18_9GAMM</name>
<protein>
    <recommendedName>
        <fullName evidence="7">Flagellar protein</fullName>
    </recommendedName>
</protein>
<evidence type="ECO:0000256" key="5">
    <source>
        <dbReference type="ARBA" id="ARBA00023143"/>
    </source>
</evidence>
<feature type="chain" id="PRO_5026742500" description="Flagellar protein" evidence="8">
    <location>
        <begin position="18"/>
        <end position="151"/>
    </location>
</feature>
<dbReference type="InterPro" id="IPR022781">
    <property type="entry name" value="Flagellar_biosynth_FliO"/>
</dbReference>
<reference evidence="9" key="1">
    <citation type="submission" date="2020-07" db="EMBL/GenBank/DDBJ databases">
        <title>Nitrate ammonifying Pseudomonas campi sp. nov. isolated from German agricultural grassland.</title>
        <authorList>
            <person name="Timsy T."/>
            <person name="Ulrich A."/>
            <person name="Spanner T."/>
            <person name="Foesel B."/>
            <person name="Kolb S."/>
            <person name="Horn M.A."/>
            <person name="Behrendt U."/>
        </authorList>
    </citation>
    <scope>NUCLEOTIDE SEQUENCE</scope>
    <source>
        <strain evidence="9">S1-A32-2</strain>
    </source>
</reference>
<dbReference type="Proteomes" id="UP000501379">
    <property type="component" value="Chromosome"/>
</dbReference>
<evidence type="ECO:0000313" key="10">
    <source>
        <dbReference type="Proteomes" id="UP000501379"/>
    </source>
</evidence>
<sequence length="151" mass="15988">MHRLFGLLLALPLMALAEAPATPVAPAVTPMAAAGIGGQLVQLLLGLLLVIGLIFALAWVMRRVQQFGPRGGQAIKLVASQALGPRDRLLLVQVGGEQILLGLSAGRITPLHVLKEPVLLSEAEPATPEFAQRLMELLGKDQQGPKDKDKT</sequence>
<gene>
    <name evidence="9" type="primary">fliO</name>
    <name evidence="9" type="ORF">HNE05_06775</name>
</gene>
<proteinExistence type="inferred from homology"/>
<evidence type="ECO:0000256" key="4">
    <source>
        <dbReference type="ARBA" id="ARBA00023136"/>
    </source>
</evidence>
<keyword evidence="5 7" id="KW-0975">Bacterial flagellum</keyword>
<evidence type="ECO:0000256" key="2">
    <source>
        <dbReference type="ARBA" id="ARBA00022692"/>
    </source>
</evidence>
<dbReference type="RefSeq" id="WP_173205958.1">
    <property type="nucleotide sequence ID" value="NZ_CP053697.2"/>
</dbReference>
<organism evidence="9 10">
    <name type="scientific">Aquipseudomonas campi</name>
    <dbReference type="NCBI Taxonomy" id="2731681"/>
    <lineage>
        <taxon>Bacteria</taxon>
        <taxon>Pseudomonadati</taxon>
        <taxon>Pseudomonadota</taxon>
        <taxon>Gammaproteobacteria</taxon>
        <taxon>Pseudomonadales</taxon>
        <taxon>Pseudomonadaceae</taxon>
        <taxon>Aquipseudomonas</taxon>
    </lineage>
</organism>
<evidence type="ECO:0000256" key="8">
    <source>
        <dbReference type="SAM" id="SignalP"/>
    </source>
</evidence>
<feature type="signal peptide" evidence="8">
    <location>
        <begin position="1"/>
        <end position="17"/>
    </location>
</feature>
<keyword evidence="10" id="KW-1185">Reference proteome</keyword>
<keyword evidence="8" id="KW-0732">Signal</keyword>
<keyword evidence="2 7" id="KW-0812">Transmembrane</keyword>
<evidence type="ECO:0000256" key="7">
    <source>
        <dbReference type="RuleBase" id="RU362064"/>
    </source>
</evidence>